<protein>
    <submittedName>
        <fullName evidence="2">Uncharacterized protein</fullName>
    </submittedName>
</protein>
<accession>A0A2P8HZB4</accession>
<name>A0A2P8HZB4_SACCR</name>
<comment type="caution">
    <text evidence="2">The sequence shown here is derived from an EMBL/GenBank/DDBJ whole genome shotgun (WGS) entry which is preliminary data.</text>
</comment>
<feature type="region of interest" description="Disordered" evidence="1">
    <location>
        <begin position="37"/>
        <end position="69"/>
    </location>
</feature>
<reference evidence="2 3" key="1">
    <citation type="submission" date="2018-03" db="EMBL/GenBank/DDBJ databases">
        <title>Genomic Encyclopedia of Type Strains, Phase III (KMG-III): the genomes of soil and plant-associated and newly described type strains.</title>
        <authorList>
            <person name="Whitman W."/>
        </authorList>
    </citation>
    <scope>NUCLEOTIDE SEQUENCE [LARGE SCALE GENOMIC DNA]</scope>
    <source>
        <strain evidence="2 3">CGMCC 4.7097</strain>
    </source>
</reference>
<dbReference type="AlphaFoldDB" id="A0A2P8HZB4"/>
<dbReference type="RefSeq" id="WP_106619878.1">
    <property type="nucleotide sequence ID" value="NZ_PYAX01000020.1"/>
</dbReference>
<evidence type="ECO:0000256" key="1">
    <source>
        <dbReference type="SAM" id="MobiDB-lite"/>
    </source>
</evidence>
<dbReference type="EMBL" id="PYAX01000020">
    <property type="protein sequence ID" value="PSL51570.1"/>
    <property type="molecule type" value="Genomic_DNA"/>
</dbReference>
<organism evidence="2 3">
    <name type="scientific">Saccharothrix carnea</name>
    <dbReference type="NCBI Taxonomy" id="1280637"/>
    <lineage>
        <taxon>Bacteria</taxon>
        <taxon>Bacillati</taxon>
        <taxon>Actinomycetota</taxon>
        <taxon>Actinomycetes</taxon>
        <taxon>Pseudonocardiales</taxon>
        <taxon>Pseudonocardiaceae</taxon>
        <taxon>Saccharothrix</taxon>
    </lineage>
</organism>
<gene>
    <name evidence="2" type="ORF">B0I31_120104</name>
</gene>
<feature type="compositionally biased region" description="Polar residues" evidence="1">
    <location>
        <begin position="59"/>
        <end position="69"/>
    </location>
</feature>
<keyword evidence="3" id="KW-1185">Reference proteome</keyword>
<evidence type="ECO:0000313" key="3">
    <source>
        <dbReference type="Proteomes" id="UP000241118"/>
    </source>
</evidence>
<evidence type="ECO:0000313" key="2">
    <source>
        <dbReference type="EMBL" id="PSL51570.1"/>
    </source>
</evidence>
<sequence length="69" mass="7134">MTYCAPVLLSRNHKCFAGHAVTIGHSSTTALAGAIGEQADASRSDPDAGLVPILDASPPSRTTAVNMRR</sequence>
<dbReference type="Proteomes" id="UP000241118">
    <property type="component" value="Unassembled WGS sequence"/>
</dbReference>
<proteinExistence type="predicted"/>